<dbReference type="SUPFAM" id="SSF52047">
    <property type="entry name" value="RNI-like"/>
    <property type="match status" value="1"/>
</dbReference>
<evidence type="ECO:0000313" key="1">
    <source>
        <dbReference type="EMBL" id="TBU01266.1"/>
    </source>
</evidence>
<sequence>MMIALPEIYFDKTNNINLNRSADQIFYITELYLSNINDRIDFLKLSEKNKYFDFKATNKDILDSEYPINSLKFLFQNYDLSSIKQLSISDFSIDNLNVKAFSNLLDLKEINIYKINFQNICFSELFCASQEYKIKRMELNEINISEQDLIFIENLKKIKDIIFWWCDIHEMTFFKIKFLFLNEFYIELKYNREEDDLPNKTIKFIKEKFKKKYIVEKKI</sequence>
<name>A0A4Q9L2C6_9MICR</name>
<dbReference type="EMBL" id="PITI01001391">
    <property type="protein sequence ID" value="TBU01266.1"/>
    <property type="molecule type" value="Genomic_DNA"/>
</dbReference>
<dbReference type="VEuPathDB" id="MicrosporidiaDB:CWI39_1036p0020"/>
<keyword evidence="2" id="KW-1185">Reference proteome</keyword>
<dbReference type="AlphaFoldDB" id="A0A4Q9L2C6"/>
<dbReference type="VEuPathDB" id="MicrosporidiaDB:CWI36_1391p0020"/>
<comment type="caution">
    <text evidence="1">The sequence shown here is derived from an EMBL/GenBank/DDBJ whole genome shotgun (WGS) entry which is preliminary data.</text>
</comment>
<proteinExistence type="predicted"/>
<organism evidence="1 2">
    <name type="scientific">Hamiltosporidium magnivora</name>
    <dbReference type="NCBI Taxonomy" id="148818"/>
    <lineage>
        <taxon>Eukaryota</taxon>
        <taxon>Fungi</taxon>
        <taxon>Fungi incertae sedis</taxon>
        <taxon>Microsporidia</taxon>
        <taxon>Dubosqiidae</taxon>
        <taxon>Hamiltosporidium</taxon>
    </lineage>
</organism>
<evidence type="ECO:0000313" key="2">
    <source>
        <dbReference type="Proteomes" id="UP000291404"/>
    </source>
</evidence>
<accession>A0A4Q9L2C6</accession>
<evidence type="ECO:0008006" key="3">
    <source>
        <dbReference type="Google" id="ProtNLM"/>
    </source>
</evidence>
<reference evidence="1 2" key="1">
    <citation type="submission" date="2017-12" db="EMBL/GenBank/DDBJ databases">
        <authorList>
            <person name="Pombert J.-F."/>
            <person name="Haag K.L."/>
            <person name="Ebert D."/>
        </authorList>
    </citation>
    <scope>NUCLEOTIDE SEQUENCE [LARGE SCALE GENOMIC DNA]</scope>
    <source>
        <strain evidence="1">BE-OM-2</strain>
    </source>
</reference>
<protein>
    <recommendedName>
        <fullName evidence="3">Leucine-rich repeat-containing protein</fullName>
    </recommendedName>
</protein>
<gene>
    <name evidence="1" type="ORF">CWI36_1391p0020</name>
</gene>
<dbReference type="Proteomes" id="UP000291404">
    <property type="component" value="Unassembled WGS sequence"/>
</dbReference>